<keyword evidence="2 6" id="KW-0812">Transmembrane</keyword>
<dbReference type="OrthoDB" id="57193at2759"/>
<feature type="transmembrane region" description="Helical" evidence="6">
    <location>
        <begin position="156"/>
        <end position="183"/>
    </location>
</feature>
<evidence type="ECO:0000313" key="8">
    <source>
        <dbReference type="Proteomes" id="UP001153069"/>
    </source>
</evidence>
<name>A0A9N8HP23_9STRA</name>
<dbReference type="EMBL" id="CAICTM010001045">
    <property type="protein sequence ID" value="CAB9519792.1"/>
    <property type="molecule type" value="Genomic_DNA"/>
</dbReference>
<sequence length="490" mass="54253">MTAQELKHAITANDPVYQPHNQRGEFMEMGNRLLHKLELVGLLSLVVFATAAAESNSTGVGHNDHVVGDTRQITAAILPKPFALLSVICSYVMIREVLDDQRSAHHSGSPIKRVLLSMAIADVVFSIGYFLGTWPGPADMPNSTVMNYGTVASCEFQGFIILLGYVASILGGAALSFYYLLVVRFGKSDPDLHRIERWVLPAIWIVSLAWAIYPLPLDLYNFGLEVCFLESIPEICSGDECIRGSDTTIHLFVLALLPFLSMCLSVGIMISIFVKVRQVENMSRKYAASIHNPSSGHHTSARSSINSNTQHSHHTQSQRNSAVNRQKSLAVARQGMFYMLAFLVTYFFPFVSMLQYAISGTWNEVFDDFAYGIFVPSAGTLNFLVFARLRSPMKTPEGRVLRSIFCCTYLRSMRNDNTPGRASGHGGARGSSQHQGRNGPAVSAIQEECKEEESPPREETDIVPPEESNLQYTAEESDLEQVSILDSRKE</sequence>
<evidence type="ECO:0000256" key="5">
    <source>
        <dbReference type="SAM" id="MobiDB-lite"/>
    </source>
</evidence>
<feature type="transmembrane region" description="Helical" evidence="6">
    <location>
        <begin position="335"/>
        <end position="357"/>
    </location>
</feature>
<feature type="transmembrane region" description="Helical" evidence="6">
    <location>
        <begin position="195"/>
        <end position="213"/>
    </location>
</feature>
<evidence type="ECO:0000256" key="6">
    <source>
        <dbReference type="SAM" id="Phobius"/>
    </source>
</evidence>
<dbReference type="PANTHER" id="PTHR23112">
    <property type="entry name" value="G PROTEIN-COUPLED RECEPTOR 157-RELATED"/>
    <property type="match status" value="1"/>
</dbReference>
<evidence type="ECO:0000256" key="4">
    <source>
        <dbReference type="ARBA" id="ARBA00023136"/>
    </source>
</evidence>
<feature type="transmembrane region" description="Helical" evidence="6">
    <location>
        <begin position="33"/>
        <end position="53"/>
    </location>
</feature>
<dbReference type="SUPFAM" id="SSF81321">
    <property type="entry name" value="Family A G protein-coupled receptor-like"/>
    <property type="match status" value="1"/>
</dbReference>
<proteinExistence type="predicted"/>
<feature type="region of interest" description="Disordered" evidence="5">
    <location>
        <begin position="417"/>
        <end position="490"/>
    </location>
</feature>
<organism evidence="7 8">
    <name type="scientific">Seminavis robusta</name>
    <dbReference type="NCBI Taxonomy" id="568900"/>
    <lineage>
        <taxon>Eukaryota</taxon>
        <taxon>Sar</taxon>
        <taxon>Stramenopiles</taxon>
        <taxon>Ochrophyta</taxon>
        <taxon>Bacillariophyta</taxon>
        <taxon>Bacillariophyceae</taxon>
        <taxon>Bacillariophycidae</taxon>
        <taxon>Naviculales</taxon>
        <taxon>Naviculaceae</taxon>
        <taxon>Seminavis</taxon>
    </lineage>
</organism>
<protein>
    <recommendedName>
        <fullName evidence="9">G-protein coupled receptors family 1 profile domain-containing protein</fullName>
    </recommendedName>
</protein>
<evidence type="ECO:0000313" key="7">
    <source>
        <dbReference type="EMBL" id="CAB9519792.1"/>
    </source>
</evidence>
<dbReference type="AlphaFoldDB" id="A0A9N8HP23"/>
<evidence type="ECO:0000256" key="1">
    <source>
        <dbReference type="ARBA" id="ARBA00004141"/>
    </source>
</evidence>
<dbReference type="InterPro" id="IPR000276">
    <property type="entry name" value="GPCR_Rhodpsn"/>
</dbReference>
<comment type="subcellular location">
    <subcellularLocation>
        <location evidence="1">Membrane</location>
        <topology evidence="1">Multi-pass membrane protein</topology>
    </subcellularLocation>
</comment>
<dbReference type="Gene3D" id="1.20.1070.10">
    <property type="entry name" value="Rhodopsin 7-helix transmembrane proteins"/>
    <property type="match status" value="1"/>
</dbReference>
<feature type="transmembrane region" description="Helical" evidence="6">
    <location>
        <begin position="369"/>
        <end position="389"/>
    </location>
</feature>
<reference evidence="7" key="1">
    <citation type="submission" date="2020-06" db="EMBL/GenBank/DDBJ databases">
        <authorList>
            <consortium name="Plant Systems Biology data submission"/>
        </authorList>
    </citation>
    <scope>NUCLEOTIDE SEQUENCE</scope>
    <source>
        <strain evidence="7">D6</strain>
    </source>
</reference>
<keyword evidence="8" id="KW-1185">Reference proteome</keyword>
<dbReference type="Proteomes" id="UP001153069">
    <property type="component" value="Unassembled WGS sequence"/>
</dbReference>
<dbReference type="PANTHER" id="PTHR23112:SF0">
    <property type="entry name" value="TRANSMEMBRANE PROTEIN 116"/>
    <property type="match status" value="1"/>
</dbReference>
<feature type="region of interest" description="Disordered" evidence="5">
    <location>
        <begin position="290"/>
        <end position="323"/>
    </location>
</feature>
<evidence type="ECO:0000256" key="2">
    <source>
        <dbReference type="ARBA" id="ARBA00022692"/>
    </source>
</evidence>
<dbReference type="Pfam" id="PF00001">
    <property type="entry name" value="7tm_1"/>
    <property type="match status" value="1"/>
</dbReference>
<feature type="compositionally biased region" description="Polar residues" evidence="5">
    <location>
        <begin position="291"/>
        <end position="310"/>
    </location>
</feature>
<dbReference type="GO" id="GO:0005886">
    <property type="term" value="C:plasma membrane"/>
    <property type="evidence" value="ECO:0007669"/>
    <property type="project" value="TreeGrafter"/>
</dbReference>
<feature type="transmembrane region" description="Helical" evidence="6">
    <location>
        <begin position="249"/>
        <end position="274"/>
    </location>
</feature>
<accession>A0A9N8HP23</accession>
<feature type="transmembrane region" description="Helical" evidence="6">
    <location>
        <begin position="73"/>
        <end position="94"/>
    </location>
</feature>
<dbReference type="GO" id="GO:0004930">
    <property type="term" value="F:G protein-coupled receptor activity"/>
    <property type="evidence" value="ECO:0007669"/>
    <property type="project" value="InterPro"/>
</dbReference>
<evidence type="ECO:0000256" key="3">
    <source>
        <dbReference type="ARBA" id="ARBA00022989"/>
    </source>
</evidence>
<dbReference type="GO" id="GO:0007189">
    <property type="term" value="P:adenylate cyclase-activating G protein-coupled receptor signaling pathway"/>
    <property type="evidence" value="ECO:0007669"/>
    <property type="project" value="TreeGrafter"/>
</dbReference>
<feature type="transmembrane region" description="Helical" evidence="6">
    <location>
        <begin position="114"/>
        <end position="136"/>
    </location>
</feature>
<evidence type="ECO:0008006" key="9">
    <source>
        <dbReference type="Google" id="ProtNLM"/>
    </source>
</evidence>
<keyword evidence="4 6" id="KW-0472">Membrane</keyword>
<comment type="caution">
    <text evidence="7">The sequence shown here is derived from an EMBL/GenBank/DDBJ whole genome shotgun (WGS) entry which is preliminary data.</text>
</comment>
<keyword evidence="3 6" id="KW-1133">Transmembrane helix</keyword>
<dbReference type="CDD" id="cd00637">
    <property type="entry name" value="7tm_classA_rhodopsin-like"/>
    <property type="match status" value="1"/>
</dbReference>
<gene>
    <name evidence="7" type="ORF">SEMRO_1047_G235180.1</name>
</gene>